<reference evidence="2 3" key="1">
    <citation type="journal article" date="2021" name="MSphere">
        <title>Complete Genome Sequencing of Acinetobacter baumannii AC1633 and Acinetobacter nosocomialis AC1530 Unveils a Large Multidrug-Resistant Plasmid Encoding the NDM-1 and OXA-58 Carbapenemases.</title>
        <authorList>
            <person name="Alattraqchi A.G."/>
            <person name="Mohd Rani F."/>
            <person name="A. Rahman N.I."/>
            <person name="Ismail S."/>
            <person name="Cleary D.W."/>
            <person name="Clarke S.C."/>
            <person name="Yeo C.C."/>
        </authorList>
    </citation>
    <scope>NUCLEOTIDE SEQUENCE [LARGE SCALE GENOMIC DNA]</scope>
    <source>
        <strain evidence="2 3">AC1530</strain>
        <plasmid evidence="2">pAC1530</plasmid>
    </source>
</reference>
<dbReference type="Gene3D" id="1.10.443.10">
    <property type="entry name" value="Intergrase catalytic core"/>
    <property type="match status" value="1"/>
</dbReference>
<proteinExistence type="predicted"/>
<geneLocation type="plasmid" evidence="2 3">
    <name>pAC1530</name>
</geneLocation>
<accession>A0AB37D064</accession>
<evidence type="ECO:0000313" key="3">
    <source>
        <dbReference type="Proteomes" id="UP000325778"/>
    </source>
</evidence>
<feature type="compositionally biased region" description="Polar residues" evidence="1">
    <location>
        <begin position="401"/>
        <end position="418"/>
    </location>
</feature>
<feature type="region of interest" description="Disordered" evidence="1">
    <location>
        <begin position="291"/>
        <end position="418"/>
    </location>
</feature>
<dbReference type="GO" id="GO:0015074">
    <property type="term" value="P:DNA integration"/>
    <property type="evidence" value="ECO:0007669"/>
    <property type="project" value="InterPro"/>
</dbReference>
<dbReference type="GO" id="GO:0006310">
    <property type="term" value="P:DNA recombination"/>
    <property type="evidence" value="ECO:0007669"/>
    <property type="project" value="InterPro"/>
</dbReference>
<gene>
    <name evidence="2" type="ORF">GD578_19650</name>
</gene>
<dbReference type="AlphaFoldDB" id="A0AB37D064"/>
<organism evidence="2 3">
    <name type="scientific">Acinetobacter nosocomialis</name>
    <dbReference type="NCBI Taxonomy" id="106654"/>
    <lineage>
        <taxon>Bacteria</taxon>
        <taxon>Pseudomonadati</taxon>
        <taxon>Pseudomonadota</taxon>
        <taxon>Gammaproteobacteria</taxon>
        <taxon>Moraxellales</taxon>
        <taxon>Moraxellaceae</taxon>
        <taxon>Acinetobacter</taxon>
        <taxon>Acinetobacter calcoaceticus/baumannii complex</taxon>
    </lineage>
</organism>
<protein>
    <submittedName>
        <fullName evidence="2">Integrase</fullName>
    </submittedName>
</protein>
<sequence length="627" mass="70015">MTVNSEYDIKAQAYPKSIKGLVERAQNYSNRTALRYTNVWNKLLIKYGEKDNIVNNPEAAMNNVVNNLIAEYSNNEYRDSTFRQYRAAVIYRLSVILLDQGRTGNKILSLPKAARFFESLKNVERINTDQKQPKRSSSSKLKYFPRDLYEHVGKTQNEVIGSKLGVMLKCFLEANMLLGLRPVEWLSLRLACDVEKKCLCLVVDNGKHSNGRANGEIRILDLLEDDREKLKSQLRIILGFKKLLDKELENKARKILSQLSADTGEQYKLYISSREPDEFLYEYYGVNSQRTTINEDPNNGVPINGTKTTNGINGSEAHGDNLSGDSINGDPINGIKTKDGIHGLGSHGDILNRSSDNGETINGINPVDGSNTESGRKSHGEDGLGDTDNGINPDNGKNPVDGSNGQVDPQQSDKTFSRSETISQLETFSQNEIISPELKQLDTAHDDSVNTVSGGNTVDGLDSENGNNAVLFKALNTAVIESYVDKQGAIQYALCQAYMDSLQSKLYRICNEFYKNKKLGLVEEIEANKANATIYSTRHQAVANRKKAKWKLDEIAAWFGHASIETASRHYGRAGRAWGELPYYRPSRSSIEMVRVREAVLEQSKTPMSDQELINQVVSEDYLDGLL</sequence>
<dbReference type="RefSeq" id="WP_061403617.1">
    <property type="nucleotide sequence ID" value="NZ_CP045561.1"/>
</dbReference>
<dbReference type="Proteomes" id="UP000325778">
    <property type="component" value="Plasmid pAC1530"/>
</dbReference>
<evidence type="ECO:0000256" key="1">
    <source>
        <dbReference type="SAM" id="MobiDB-lite"/>
    </source>
</evidence>
<dbReference type="EMBL" id="CP045561">
    <property type="protein sequence ID" value="QGA46098.1"/>
    <property type="molecule type" value="Genomic_DNA"/>
</dbReference>
<evidence type="ECO:0000313" key="2">
    <source>
        <dbReference type="EMBL" id="QGA46098.1"/>
    </source>
</evidence>
<keyword evidence="2" id="KW-0614">Plasmid</keyword>
<name>A0AB37D064_ACINO</name>
<dbReference type="InterPro" id="IPR013762">
    <property type="entry name" value="Integrase-like_cat_sf"/>
</dbReference>
<dbReference type="GO" id="GO:0003677">
    <property type="term" value="F:DNA binding"/>
    <property type="evidence" value="ECO:0007669"/>
    <property type="project" value="InterPro"/>
</dbReference>
<feature type="compositionally biased region" description="Polar residues" evidence="1">
    <location>
        <begin position="352"/>
        <end position="373"/>
    </location>
</feature>